<organism evidence="2 3">
    <name type="scientific">Trapa natans</name>
    <name type="common">Water chestnut</name>
    <dbReference type="NCBI Taxonomy" id="22666"/>
    <lineage>
        <taxon>Eukaryota</taxon>
        <taxon>Viridiplantae</taxon>
        <taxon>Streptophyta</taxon>
        <taxon>Embryophyta</taxon>
        <taxon>Tracheophyta</taxon>
        <taxon>Spermatophyta</taxon>
        <taxon>Magnoliopsida</taxon>
        <taxon>eudicotyledons</taxon>
        <taxon>Gunneridae</taxon>
        <taxon>Pentapetalae</taxon>
        <taxon>rosids</taxon>
        <taxon>malvids</taxon>
        <taxon>Myrtales</taxon>
        <taxon>Lythraceae</taxon>
        <taxon>Trapa</taxon>
    </lineage>
</organism>
<dbReference type="Pfam" id="PF12609">
    <property type="entry name" value="DUF3774"/>
    <property type="match status" value="2"/>
</dbReference>
<dbReference type="Proteomes" id="UP001346149">
    <property type="component" value="Unassembled WGS sequence"/>
</dbReference>
<reference evidence="2 3" key="1">
    <citation type="journal article" date="2023" name="Hortic Res">
        <title>Pangenome of water caltrop reveals structural variations and asymmetric subgenome divergence after allopolyploidization.</title>
        <authorList>
            <person name="Zhang X."/>
            <person name="Chen Y."/>
            <person name="Wang L."/>
            <person name="Yuan Y."/>
            <person name="Fang M."/>
            <person name="Shi L."/>
            <person name="Lu R."/>
            <person name="Comes H.P."/>
            <person name="Ma Y."/>
            <person name="Chen Y."/>
            <person name="Huang G."/>
            <person name="Zhou Y."/>
            <person name="Zheng Z."/>
            <person name="Qiu Y."/>
        </authorList>
    </citation>
    <scope>NUCLEOTIDE SEQUENCE [LARGE SCALE GENOMIC DNA]</scope>
    <source>
        <strain evidence="2">F231</strain>
    </source>
</reference>
<proteinExistence type="predicted"/>
<evidence type="ECO:0008006" key="4">
    <source>
        <dbReference type="Google" id="ProtNLM"/>
    </source>
</evidence>
<feature type="compositionally biased region" description="Polar residues" evidence="1">
    <location>
        <begin position="101"/>
        <end position="116"/>
    </location>
</feature>
<dbReference type="InterPro" id="IPR022251">
    <property type="entry name" value="DUF3774_wound-induced"/>
</dbReference>
<comment type="caution">
    <text evidence="2">The sequence shown here is derived from an EMBL/GenBank/DDBJ whole genome shotgun (WGS) entry which is preliminary data.</text>
</comment>
<feature type="region of interest" description="Disordered" evidence="1">
    <location>
        <begin position="94"/>
        <end position="122"/>
    </location>
</feature>
<dbReference type="PANTHER" id="PTHR33090">
    <property type="entry name" value="DUF3774 DOMAIN PROTEIN-RELATED"/>
    <property type="match status" value="1"/>
</dbReference>
<gene>
    <name evidence="2" type="ORF">SAY86_005576</name>
</gene>
<protein>
    <recommendedName>
        <fullName evidence="4">Wound-responsive family protein</fullName>
    </recommendedName>
</protein>
<evidence type="ECO:0000256" key="1">
    <source>
        <dbReference type="SAM" id="MobiDB-lite"/>
    </source>
</evidence>
<evidence type="ECO:0000313" key="3">
    <source>
        <dbReference type="Proteomes" id="UP001346149"/>
    </source>
</evidence>
<accession>A0AAN7L5U8</accession>
<evidence type="ECO:0000313" key="2">
    <source>
        <dbReference type="EMBL" id="KAK4776888.1"/>
    </source>
</evidence>
<name>A0AAN7L5U8_TRANT</name>
<sequence>MSSKSRACVVAASVAVVEALKDQGICRWNYPIRCAYQCAKSRAGSLSQARMLPPSSSSSMGSSKVREEDRASQSEESLRKVMWSTIKIKSLHQHSKIHAGSMSQAKKLASQSSEAVSLTRDPEKVNQAEESLRKVMYRKVMYLSCWDPN</sequence>
<dbReference type="AlphaFoldDB" id="A0AAN7L5U8"/>
<feature type="region of interest" description="Disordered" evidence="1">
    <location>
        <begin position="46"/>
        <end position="77"/>
    </location>
</feature>
<keyword evidence="3" id="KW-1185">Reference proteome</keyword>
<feature type="compositionally biased region" description="Basic and acidic residues" evidence="1">
    <location>
        <begin position="64"/>
        <end position="77"/>
    </location>
</feature>
<dbReference type="EMBL" id="JAXQNO010000018">
    <property type="protein sequence ID" value="KAK4776888.1"/>
    <property type="molecule type" value="Genomic_DNA"/>
</dbReference>